<dbReference type="AlphaFoldDB" id="A0A6A5QVX8"/>
<evidence type="ECO:0000313" key="2">
    <source>
        <dbReference type="EMBL" id="KAF1919623.1"/>
    </source>
</evidence>
<dbReference type="Proteomes" id="UP000800096">
    <property type="component" value="Unassembled WGS sequence"/>
</dbReference>
<dbReference type="OrthoDB" id="3886346at2759"/>
<evidence type="ECO:0000313" key="3">
    <source>
        <dbReference type="Proteomes" id="UP000800096"/>
    </source>
</evidence>
<dbReference type="EMBL" id="ML979133">
    <property type="protein sequence ID" value="KAF1919623.1"/>
    <property type="molecule type" value="Genomic_DNA"/>
</dbReference>
<sequence length="366" mass="39736">MSDIEKSFTFLHDSLPQWLDDLAGLENKVAAMHESVAKIPIAVSPFAKPTTGSVESTKHAGLAAIAEEAAPPQAPQTDPLPTRKRKTLSVLSGRASAPARYRRAVAVVEYDGDMQKSFELLVRAIGTGRNMLRKAKMEAKMNELAALAGASEDEDAADEDDNDAILAKISYRPRMMSMRTRAAAGIAARNGIGGNAVTSVALFDTTDKTLEHAQALCEKAAHAVLRDGDCRTELAGMRKSFTDVMKTAKIEVTRSTATKASKPQRTPSQDTSNTSLSSLEPSYKKHFPQLSQPPRQLLLTKSMLSTIPITTPYAPLKTMEIEVDEEEDDEDDNEFVMPYRFVSGVAMLRLPSEPRSGPHASFAGVM</sequence>
<proteinExistence type="predicted"/>
<feature type="compositionally biased region" description="Polar residues" evidence="1">
    <location>
        <begin position="254"/>
        <end position="280"/>
    </location>
</feature>
<evidence type="ECO:0000256" key="1">
    <source>
        <dbReference type="SAM" id="MobiDB-lite"/>
    </source>
</evidence>
<organism evidence="2 3">
    <name type="scientific">Ampelomyces quisqualis</name>
    <name type="common">Powdery mildew agent</name>
    <dbReference type="NCBI Taxonomy" id="50730"/>
    <lineage>
        <taxon>Eukaryota</taxon>
        <taxon>Fungi</taxon>
        <taxon>Dikarya</taxon>
        <taxon>Ascomycota</taxon>
        <taxon>Pezizomycotina</taxon>
        <taxon>Dothideomycetes</taxon>
        <taxon>Pleosporomycetidae</taxon>
        <taxon>Pleosporales</taxon>
        <taxon>Pleosporineae</taxon>
        <taxon>Phaeosphaeriaceae</taxon>
        <taxon>Ampelomyces</taxon>
    </lineage>
</organism>
<keyword evidence="3" id="KW-1185">Reference proteome</keyword>
<reference evidence="2" key="1">
    <citation type="journal article" date="2020" name="Stud. Mycol.">
        <title>101 Dothideomycetes genomes: a test case for predicting lifestyles and emergence of pathogens.</title>
        <authorList>
            <person name="Haridas S."/>
            <person name="Albert R."/>
            <person name="Binder M."/>
            <person name="Bloem J."/>
            <person name="Labutti K."/>
            <person name="Salamov A."/>
            <person name="Andreopoulos B."/>
            <person name="Baker S."/>
            <person name="Barry K."/>
            <person name="Bills G."/>
            <person name="Bluhm B."/>
            <person name="Cannon C."/>
            <person name="Castanera R."/>
            <person name="Culley D."/>
            <person name="Daum C."/>
            <person name="Ezra D."/>
            <person name="Gonzalez J."/>
            <person name="Henrissat B."/>
            <person name="Kuo A."/>
            <person name="Liang C."/>
            <person name="Lipzen A."/>
            <person name="Lutzoni F."/>
            <person name="Magnuson J."/>
            <person name="Mondo S."/>
            <person name="Nolan M."/>
            <person name="Ohm R."/>
            <person name="Pangilinan J."/>
            <person name="Park H.-J."/>
            <person name="Ramirez L."/>
            <person name="Alfaro M."/>
            <person name="Sun H."/>
            <person name="Tritt A."/>
            <person name="Yoshinaga Y."/>
            <person name="Zwiers L.-H."/>
            <person name="Turgeon B."/>
            <person name="Goodwin S."/>
            <person name="Spatafora J."/>
            <person name="Crous P."/>
            <person name="Grigoriev I."/>
        </authorList>
    </citation>
    <scope>NUCLEOTIDE SEQUENCE</scope>
    <source>
        <strain evidence="2">HMLAC05119</strain>
    </source>
</reference>
<protein>
    <submittedName>
        <fullName evidence="2">Uncharacterized protein</fullName>
    </submittedName>
</protein>
<gene>
    <name evidence="2" type="ORF">BDU57DRAFT_554844</name>
</gene>
<name>A0A6A5QVX8_AMPQU</name>
<feature type="region of interest" description="Disordered" evidence="1">
    <location>
        <begin position="254"/>
        <end position="291"/>
    </location>
</feature>
<accession>A0A6A5QVX8</accession>